<name>A0A1I1Q9V2_9BURK</name>
<protein>
    <submittedName>
        <fullName evidence="2">Uncharacterized protein</fullName>
    </submittedName>
</protein>
<sequence length="280" mass="29140">MNIRETANAVTRAVEWEFAHSTYAQVLADVPGALFPYWVATAHHEFPGIPRDASFYAQSVEGLMMFFDCVAAAGRRCALPSRAADSVWHAWARLDAPGLDRFCIRHFGRGIPHVERAHMQGDMGLALAVCLVQARRRASQPAAGTHLPRLFSLDGQLGMPGGFGYRVIGGLVACSTLDEFGNPEDKLGFPGELAPYALYVSGLVSKDEYDAAALPGGVRERRCVADDGAAIIGAGVYLDIAGTDDDGASGDGAAPPDGGSSWSGSACGGSSCGGGGCGSS</sequence>
<keyword evidence="3" id="KW-1185">Reference proteome</keyword>
<proteinExistence type="predicted"/>
<organism evidence="2 3">
    <name type="scientific">Massilia yuzhufengensis</name>
    <dbReference type="NCBI Taxonomy" id="1164594"/>
    <lineage>
        <taxon>Bacteria</taxon>
        <taxon>Pseudomonadati</taxon>
        <taxon>Pseudomonadota</taxon>
        <taxon>Betaproteobacteria</taxon>
        <taxon>Burkholderiales</taxon>
        <taxon>Oxalobacteraceae</taxon>
        <taxon>Telluria group</taxon>
        <taxon>Massilia</taxon>
    </lineage>
</organism>
<evidence type="ECO:0000313" key="3">
    <source>
        <dbReference type="Proteomes" id="UP000198639"/>
    </source>
</evidence>
<dbReference type="RefSeq" id="WP_091875463.1">
    <property type="nucleotide sequence ID" value="NZ_FOLD01000018.1"/>
</dbReference>
<gene>
    <name evidence="2" type="ORF">SAMN05216204_11894</name>
</gene>
<evidence type="ECO:0000256" key="1">
    <source>
        <dbReference type="SAM" id="MobiDB-lite"/>
    </source>
</evidence>
<dbReference type="Proteomes" id="UP000198639">
    <property type="component" value="Unassembled WGS sequence"/>
</dbReference>
<dbReference type="OrthoDB" id="278697at2"/>
<dbReference type="AlphaFoldDB" id="A0A1I1Q9V2"/>
<evidence type="ECO:0000313" key="2">
    <source>
        <dbReference type="EMBL" id="SFD18914.1"/>
    </source>
</evidence>
<feature type="compositionally biased region" description="Gly residues" evidence="1">
    <location>
        <begin position="266"/>
        <end position="280"/>
    </location>
</feature>
<dbReference type="EMBL" id="FOLD01000018">
    <property type="protein sequence ID" value="SFD18914.1"/>
    <property type="molecule type" value="Genomic_DNA"/>
</dbReference>
<reference evidence="3" key="1">
    <citation type="submission" date="2016-10" db="EMBL/GenBank/DDBJ databases">
        <authorList>
            <person name="Varghese N."/>
            <person name="Submissions S."/>
        </authorList>
    </citation>
    <scope>NUCLEOTIDE SEQUENCE [LARGE SCALE GENOMIC DNA]</scope>
    <source>
        <strain evidence="3">CGMCC 1.12041</strain>
    </source>
</reference>
<accession>A0A1I1Q9V2</accession>
<feature type="compositionally biased region" description="Low complexity" evidence="1">
    <location>
        <begin position="251"/>
        <end position="265"/>
    </location>
</feature>
<dbReference type="STRING" id="1164594.SAMN05216204_11894"/>
<feature type="region of interest" description="Disordered" evidence="1">
    <location>
        <begin position="248"/>
        <end position="280"/>
    </location>
</feature>